<organism evidence="5">
    <name type="scientific">Callorhinchus milii</name>
    <name type="common">Ghost shark</name>
    <dbReference type="NCBI Taxonomy" id="7868"/>
    <lineage>
        <taxon>Eukaryota</taxon>
        <taxon>Metazoa</taxon>
        <taxon>Chordata</taxon>
        <taxon>Craniata</taxon>
        <taxon>Vertebrata</taxon>
        <taxon>Chondrichthyes</taxon>
        <taxon>Holocephali</taxon>
        <taxon>Chimaeriformes</taxon>
        <taxon>Callorhinchidae</taxon>
        <taxon>Callorhinchus</taxon>
    </lineage>
</organism>
<dbReference type="PANTHER" id="PTHR43827:SF3">
    <property type="entry name" value="NADP-DEPENDENT OXIDOREDUCTASE DOMAIN-CONTAINING PROTEIN"/>
    <property type="match status" value="1"/>
</dbReference>
<keyword evidence="2" id="KW-0521">NADP</keyword>
<keyword evidence="3" id="KW-0560">Oxidoreductase</keyword>
<sequence>MSYDLLRQMEVIRLNNGVEMPSVGLGTYKVRGYETVYQTLDAALGNGYRSIDTASVYLNEEDIGKALKELLPKHGLSRSDLFLTSKLSPRDQGSGAEAGCLLSLERLACGYLDLYLIHWPGKTGWKSDDQRNPACRRQSWEALEKLYAKGTLRAIGVSNYTAAHLEGLLATCQVVPAVLQAECHP</sequence>
<dbReference type="PANTHER" id="PTHR43827">
    <property type="entry name" value="2,5-DIKETO-D-GLUCONIC ACID REDUCTASE"/>
    <property type="match status" value="1"/>
</dbReference>
<evidence type="ECO:0000256" key="3">
    <source>
        <dbReference type="ARBA" id="ARBA00023002"/>
    </source>
</evidence>
<dbReference type="PRINTS" id="PR00069">
    <property type="entry name" value="ALDKETRDTASE"/>
</dbReference>
<dbReference type="InterPro" id="IPR036812">
    <property type="entry name" value="NAD(P)_OxRdtase_dom_sf"/>
</dbReference>
<protein>
    <submittedName>
        <fullName evidence="5">Glyoxal reductase-like protein</fullName>
    </submittedName>
</protein>
<accession>V9LGW4</accession>
<comment type="similarity">
    <text evidence="1">Belongs to the aldo/keto reductase family.</text>
</comment>
<dbReference type="AlphaFoldDB" id="V9LGW4"/>
<dbReference type="InterPro" id="IPR020471">
    <property type="entry name" value="AKR"/>
</dbReference>
<evidence type="ECO:0000259" key="4">
    <source>
        <dbReference type="Pfam" id="PF00248"/>
    </source>
</evidence>
<dbReference type="Gene3D" id="3.20.20.100">
    <property type="entry name" value="NADP-dependent oxidoreductase domain"/>
    <property type="match status" value="1"/>
</dbReference>
<dbReference type="GO" id="GO:0016616">
    <property type="term" value="F:oxidoreductase activity, acting on the CH-OH group of donors, NAD or NADP as acceptor"/>
    <property type="evidence" value="ECO:0007669"/>
    <property type="project" value="UniProtKB-ARBA"/>
</dbReference>
<dbReference type="Pfam" id="PF00248">
    <property type="entry name" value="Aldo_ket_red"/>
    <property type="match status" value="1"/>
</dbReference>
<feature type="non-terminal residue" evidence="5">
    <location>
        <position position="185"/>
    </location>
</feature>
<proteinExistence type="evidence at transcript level"/>
<dbReference type="InterPro" id="IPR023210">
    <property type="entry name" value="NADP_OxRdtase_dom"/>
</dbReference>
<name>V9LGW4_CALMI</name>
<evidence type="ECO:0000256" key="1">
    <source>
        <dbReference type="ARBA" id="ARBA00007905"/>
    </source>
</evidence>
<dbReference type="SUPFAM" id="SSF51430">
    <property type="entry name" value="NAD(P)-linked oxidoreductase"/>
    <property type="match status" value="1"/>
</dbReference>
<dbReference type="EMBL" id="JW879536">
    <property type="protein sequence ID" value="AFP12053.1"/>
    <property type="molecule type" value="mRNA"/>
</dbReference>
<evidence type="ECO:0000256" key="2">
    <source>
        <dbReference type="ARBA" id="ARBA00022857"/>
    </source>
</evidence>
<feature type="domain" description="NADP-dependent oxidoreductase" evidence="4">
    <location>
        <begin position="23"/>
        <end position="185"/>
    </location>
</feature>
<dbReference type="InterPro" id="IPR018170">
    <property type="entry name" value="Aldo/ket_reductase_CS"/>
</dbReference>
<evidence type="ECO:0000313" key="5">
    <source>
        <dbReference type="EMBL" id="AFP12053.1"/>
    </source>
</evidence>
<dbReference type="PROSITE" id="PS00798">
    <property type="entry name" value="ALDOKETO_REDUCTASE_1"/>
    <property type="match status" value="1"/>
</dbReference>
<reference evidence="5" key="1">
    <citation type="journal article" date="2014" name="Nature">
        <title>Elephant shark genome provides unique insights into gnathostome evolution.</title>
        <authorList>
            <consortium name="International Elephant Shark Genome Sequencing Consortium"/>
            <person name="Venkatesh B."/>
            <person name="Lee A.P."/>
            <person name="Ravi V."/>
            <person name="Maurya A.K."/>
            <person name="Lian M.M."/>
            <person name="Swann J.B."/>
            <person name="Ohta Y."/>
            <person name="Flajnik M.F."/>
            <person name="Sutoh Y."/>
            <person name="Kasahara M."/>
            <person name="Hoon S."/>
            <person name="Gangu V."/>
            <person name="Roy S.W."/>
            <person name="Irimia M."/>
            <person name="Korzh V."/>
            <person name="Kondrychyn I."/>
            <person name="Lim Z.W."/>
            <person name="Tay B.H."/>
            <person name="Tohari S."/>
            <person name="Kong K.W."/>
            <person name="Ho S."/>
            <person name="Lorente-Galdos B."/>
            <person name="Quilez J."/>
            <person name="Marques-Bonet T."/>
            <person name="Raney B.J."/>
            <person name="Ingham P.W."/>
            <person name="Tay A."/>
            <person name="Hillier L.W."/>
            <person name="Minx P."/>
            <person name="Boehm T."/>
            <person name="Wilson R.K."/>
            <person name="Brenner S."/>
            <person name="Warren W.C."/>
        </authorList>
    </citation>
    <scope>NUCLEOTIDE SEQUENCE</scope>
    <source>
        <tissue evidence="5">Kidney</tissue>
    </source>
</reference>